<gene>
    <name evidence="2" type="ORF">CFBP5477_010930</name>
    <name evidence="1" type="ORF">J5285_09395</name>
</gene>
<evidence type="ECO:0000313" key="1">
    <source>
        <dbReference type="EMBL" id="QYA06277.1"/>
    </source>
</evidence>
<dbReference type="RefSeq" id="WP_169696884.1">
    <property type="nucleotide sequence ID" value="NZ_CP039691.1"/>
</dbReference>
<dbReference type="Proteomes" id="UP000826513">
    <property type="component" value="Chromosome 1"/>
</dbReference>
<name>A0AAF0H6D1_9HYPH</name>
<dbReference type="EMBL" id="CP124733">
    <property type="protein sequence ID" value="WHA40343.1"/>
    <property type="molecule type" value="Genomic_DNA"/>
</dbReference>
<keyword evidence="4" id="KW-1185">Reference proteome</keyword>
<evidence type="ECO:0000313" key="3">
    <source>
        <dbReference type="Proteomes" id="UP000298664"/>
    </source>
</evidence>
<dbReference type="AlphaFoldDB" id="A0AAF0H6D1"/>
<reference evidence="1 4" key="1">
    <citation type="submission" date="2021-03" db="EMBL/GenBank/DDBJ databases">
        <title>Rapid diversification of plasmids in a genus of pathogenic and nitrogen fixing bacteria.</title>
        <authorList>
            <person name="Weisberg A.J."/>
            <person name="Miller M."/>
            <person name="Ream W."/>
            <person name="Grunwald N.J."/>
            <person name="Chang J.H."/>
        </authorList>
    </citation>
    <scope>NUCLEOTIDE SEQUENCE [LARGE SCALE GENOMIC DNA]</scope>
    <source>
        <strain evidence="1 4">AF3.44</strain>
    </source>
</reference>
<reference evidence="2" key="2">
    <citation type="submission" date="2023-05" db="EMBL/GenBank/DDBJ databases">
        <title>Complete genome sequence of Agrobacterium larrymoorei CFBP5477.</title>
        <authorList>
            <person name="Yen H.-C."/>
            <person name="Chou L."/>
            <person name="Lin Y.-C."/>
            <person name="Lai E.-M."/>
            <person name="Kuo C.-H."/>
        </authorList>
    </citation>
    <scope>NUCLEOTIDE SEQUENCE</scope>
    <source>
        <strain evidence="2">CFBP5477</strain>
    </source>
</reference>
<sequence>MSFTPEIETALASYAQEHGLEREEAVSRIVREWLVQEGYMFSGEEGIPPQKLNASNDD</sequence>
<dbReference type="Proteomes" id="UP000298664">
    <property type="component" value="Chromosome Circular"/>
</dbReference>
<accession>A0AAF0H6D1</accession>
<protein>
    <submittedName>
        <fullName evidence="2">Uncharacterized protein</fullName>
    </submittedName>
</protein>
<proteinExistence type="predicted"/>
<evidence type="ECO:0000313" key="4">
    <source>
        <dbReference type="Proteomes" id="UP000826513"/>
    </source>
</evidence>
<organism evidence="2 3">
    <name type="scientific">Agrobacterium larrymoorei</name>
    <dbReference type="NCBI Taxonomy" id="160699"/>
    <lineage>
        <taxon>Bacteria</taxon>
        <taxon>Pseudomonadati</taxon>
        <taxon>Pseudomonadota</taxon>
        <taxon>Alphaproteobacteria</taxon>
        <taxon>Hyphomicrobiales</taxon>
        <taxon>Rhizobiaceae</taxon>
        <taxon>Rhizobium/Agrobacterium group</taxon>
        <taxon>Agrobacterium</taxon>
    </lineage>
</organism>
<evidence type="ECO:0000313" key="2">
    <source>
        <dbReference type="EMBL" id="WHA40343.1"/>
    </source>
</evidence>
<dbReference type="EMBL" id="CP072167">
    <property type="protein sequence ID" value="QYA06277.1"/>
    <property type="molecule type" value="Genomic_DNA"/>
</dbReference>